<dbReference type="STRING" id="151894.SAMN04488524_4570"/>
<keyword evidence="2" id="KW-1185">Reference proteome</keyword>
<reference evidence="2" key="1">
    <citation type="submission" date="2017-04" db="EMBL/GenBank/DDBJ databases">
        <authorList>
            <person name="Varghese N."/>
            <person name="Submissions S."/>
        </authorList>
    </citation>
    <scope>NUCLEOTIDE SEQUENCE [LARGE SCALE GENOMIC DNA]</scope>
    <source>
        <strain evidence="2">DSM 12126</strain>
    </source>
</reference>
<gene>
    <name evidence="1" type="ORF">SAMN04488524_4570</name>
</gene>
<dbReference type="Proteomes" id="UP000192756">
    <property type="component" value="Unassembled WGS sequence"/>
</dbReference>
<dbReference type="AlphaFoldDB" id="A0A1W2E8T5"/>
<dbReference type="EMBL" id="FWXT01000005">
    <property type="protein sequence ID" value="SMD06190.1"/>
    <property type="molecule type" value="Genomic_DNA"/>
</dbReference>
<name>A0A1W2E8T5_9SPHI</name>
<dbReference type="RefSeq" id="WP_084241351.1">
    <property type="nucleotide sequence ID" value="NZ_FWXT01000005.1"/>
</dbReference>
<accession>A0A1W2E8T5</accession>
<dbReference type="OrthoDB" id="798105at2"/>
<sequence length="76" mass="8682">MSLPLRITFEEKDYTYIVLTKGITKETTSVQVNLNGEQYELARNLKGEWEAADATVSDHPGLLKAIGRNIKLRYRL</sequence>
<evidence type="ECO:0000313" key="2">
    <source>
        <dbReference type="Proteomes" id="UP000192756"/>
    </source>
</evidence>
<protein>
    <submittedName>
        <fullName evidence="1">Uncharacterized protein</fullName>
    </submittedName>
</protein>
<organism evidence="1 2">
    <name type="scientific">Pedobacter africanus</name>
    <dbReference type="NCBI Taxonomy" id="151894"/>
    <lineage>
        <taxon>Bacteria</taxon>
        <taxon>Pseudomonadati</taxon>
        <taxon>Bacteroidota</taxon>
        <taxon>Sphingobacteriia</taxon>
        <taxon>Sphingobacteriales</taxon>
        <taxon>Sphingobacteriaceae</taxon>
        <taxon>Pedobacter</taxon>
    </lineage>
</organism>
<proteinExistence type="predicted"/>
<evidence type="ECO:0000313" key="1">
    <source>
        <dbReference type="EMBL" id="SMD06190.1"/>
    </source>
</evidence>